<gene>
    <name evidence="2" type="ORF">T03_17365</name>
</gene>
<dbReference type="AlphaFoldDB" id="A0A0V1CZT9"/>
<reference evidence="2 3" key="1">
    <citation type="submission" date="2015-01" db="EMBL/GenBank/DDBJ databases">
        <title>Evolution of Trichinella species and genotypes.</title>
        <authorList>
            <person name="Korhonen P.K."/>
            <person name="Edoardo P."/>
            <person name="Giuseppe L.R."/>
            <person name="Gasser R.B."/>
        </authorList>
    </citation>
    <scope>NUCLEOTIDE SEQUENCE [LARGE SCALE GENOMIC DNA]</scope>
    <source>
        <strain evidence="2">ISS120</strain>
    </source>
</reference>
<evidence type="ECO:0000313" key="3">
    <source>
        <dbReference type="Proteomes" id="UP000054653"/>
    </source>
</evidence>
<dbReference type="EMBL" id="JYDI01000072">
    <property type="protein sequence ID" value="KRY54275.1"/>
    <property type="molecule type" value="Genomic_DNA"/>
</dbReference>
<dbReference type="InterPro" id="IPR029526">
    <property type="entry name" value="PGBD"/>
</dbReference>
<accession>A0A0V1CZT9</accession>
<organism evidence="2 3">
    <name type="scientific">Trichinella britovi</name>
    <name type="common">Parasitic roundworm</name>
    <dbReference type="NCBI Taxonomy" id="45882"/>
    <lineage>
        <taxon>Eukaryota</taxon>
        <taxon>Metazoa</taxon>
        <taxon>Ecdysozoa</taxon>
        <taxon>Nematoda</taxon>
        <taxon>Enoplea</taxon>
        <taxon>Dorylaimia</taxon>
        <taxon>Trichinellida</taxon>
        <taxon>Trichinellidae</taxon>
        <taxon>Trichinella</taxon>
    </lineage>
</organism>
<evidence type="ECO:0000313" key="2">
    <source>
        <dbReference type="EMBL" id="KRY54275.1"/>
    </source>
</evidence>
<comment type="caution">
    <text evidence="2">The sequence shown here is derived from an EMBL/GenBank/DDBJ whole genome shotgun (WGS) entry which is preliminary data.</text>
</comment>
<protein>
    <recommendedName>
        <fullName evidence="1">PiggyBac transposable element-derived protein domain-containing protein</fullName>
    </recommendedName>
</protein>
<evidence type="ECO:0000259" key="1">
    <source>
        <dbReference type="Pfam" id="PF13843"/>
    </source>
</evidence>
<keyword evidence="3" id="KW-1185">Reference proteome</keyword>
<feature type="domain" description="PiggyBac transposable element-derived protein" evidence="1">
    <location>
        <begin position="1"/>
        <end position="64"/>
    </location>
</feature>
<dbReference type="Pfam" id="PF13843">
    <property type="entry name" value="DDE_Tnp_1_7"/>
    <property type="match status" value="1"/>
</dbReference>
<dbReference type="OrthoDB" id="122438at2759"/>
<proteinExistence type="predicted"/>
<dbReference type="Proteomes" id="UP000054653">
    <property type="component" value="Unassembled WGS sequence"/>
</dbReference>
<sequence length="115" mass="13098">MISYKDRFRMKHYMPNKGHSWGLKVFCHCSSNGFLYDFLIAGDSPLEIKNGLGYIGSDVVLKLSPGAQSIVIQLFHVFGAPLNAVKPRRHDLRKSNEMMIPTVCKSVEKKRKRCN</sequence>
<name>A0A0V1CZT9_TRIBR</name>